<evidence type="ECO:0000313" key="1">
    <source>
        <dbReference type="EMBL" id="MEV0367507.1"/>
    </source>
</evidence>
<proteinExistence type="predicted"/>
<organism evidence="1 2">
    <name type="scientific">Nocardia fusca</name>
    <dbReference type="NCBI Taxonomy" id="941183"/>
    <lineage>
        <taxon>Bacteria</taxon>
        <taxon>Bacillati</taxon>
        <taxon>Actinomycetota</taxon>
        <taxon>Actinomycetes</taxon>
        <taxon>Mycobacteriales</taxon>
        <taxon>Nocardiaceae</taxon>
        <taxon>Nocardia</taxon>
    </lineage>
</organism>
<gene>
    <name evidence="1" type="ORF">AB0H72_32960</name>
</gene>
<protein>
    <recommendedName>
        <fullName evidence="3">Tail assembly chaperone</fullName>
    </recommendedName>
</protein>
<dbReference type="Proteomes" id="UP001551658">
    <property type="component" value="Unassembled WGS sequence"/>
</dbReference>
<dbReference type="RefSeq" id="WP_357987163.1">
    <property type="nucleotide sequence ID" value="NZ_JBFAIH010000031.1"/>
</dbReference>
<keyword evidence="2" id="KW-1185">Reference proteome</keyword>
<name>A0ABV3FIK1_9NOCA</name>
<dbReference type="EMBL" id="JBFAIH010000031">
    <property type="protein sequence ID" value="MEV0367507.1"/>
    <property type="molecule type" value="Genomic_DNA"/>
</dbReference>
<reference evidence="1 2" key="1">
    <citation type="submission" date="2024-06" db="EMBL/GenBank/DDBJ databases">
        <title>The Natural Products Discovery Center: Release of the First 8490 Sequenced Strains for Exploring Actinobacteria Biosynthetic Diversity.</title>
        <authorList>
            <person name="Kalkreuter E."/>
            <person name="Kautsar S.A."/>
            <person name="Yang D."/>
            <person name="Bader C.D."/>
            <person name="Teijaro C.N."/>
            <person name="Fluegel L."/>
            <person name="Davis C.M."/>
            <person name="Simpson J.R."/>
            <person name="Lauterbach L."/>
            <person name="Steele A.D."/>
            <person name="Gui C."/>
            <person name="Meng S."/>
            <person name="Li G."/>
            <person name="Viehrig K."/>
            <person name="Ye F."/>
            <person name="Su P."/>
            <person name="Kiefer A.F."/>
            <person name="Nichols A."/>
            <person name="Cepeda A.J."/>
            <person name="Yan W."/>
            <person name="Fan B."/>
            <person name="Jiang Y."/>
            <person name="Adhikari A."/>
            <person name="Zheng C.-J."/>
            <person name="Schuster L."/>
            <person name="Cowan T.M."/>
            <person name="Smanski M.J."/>
            <person name="Chevrette M.G."/>
            <person name="De Carvalho L.P.S."/>
            <person name="Shen B."/>
        </authorList>
    </citation>
    <scope>NUCLEOTIDE SEQUENCE [LARGE SCALE GENOMIC DNA]</scope>
    <source>
        <strain evidence="1 2">NPDC050671</strain>
    </source>
</reference>
<evidence type="ECO:0000313" key="2">
    <source>
        <dbReference type="Proteomes" id="UP001551658"/>
    </source>
</evidence>
<accession>A0ABV3FIK1</accession>
<sequence>MPPRSRTTKPAPERAFEAFRQRAANTVKKGGVPRPKDFVLGKDMGFDPEIRVKFPMTLDQQEAYYYASRNGDVFAQVRAVLGDAQYARVKAAFAGEPDSAELFLGFSQTLFDHVSGKGAGDVEGGSGRS</sequence>
<evidence type="ECO:0008006" key="3">
    <source>
        <dbReference type="Google" id="ProtNLM"/>
    </source>
</evidence>
<comment type="caution">
    <text evidence="1">The sequence shown here is derived from an EMBL/GenBank/DDBJ whole genome shotgun (WGS) entry which is preliminary data.</text>
</comment>